<dbReference type="Proteomes" id="UP000239757">
    <property type="component" value="Unassembled WGS sequence"/>
</dbReference>
<accession>A0A2P5VXA3</accession>
<evidence type="ECO:0000313" key="1">
    <source>
        <dbReference type="EMBL" id="PPR83471.1"/>
    </source>
</evidence>
<organism evidence="1 2">
    <name type="scientific">Gossypium barbadense</name>
    <name type="common">Sea Island cotton</name>
    <name type="synonym">Hibiscus barbadensis</name>
    <dbReference type="NCBI Taxonomy" id="3634"/>
    <lineage>
        <taxon>Eukaryota</taxon>
        <taxon>Viridiplantae</taxon>
        <taxon>Streptophyta</taxon>
        <taxon>Embryophyta</taxon>
        <taxon>Tracheophyta</taxon>
        <taxon>Spermatophyta</taxon>
        <taxon>Magnoliopsida</taxon>
        <taxon>eudicotyledons</taxon>
        <taxon>Gunneridae</taxon>
        <taxon>Pentapetalae</taxon>
        <taxon>rosids</taxon>
        <taxon>malvids</taxon>
        <taxon>Malvales</taxon>
        <taxon>Malvaceae</taxon>
        <taxon>Malvoideae</taxon>
        <taxon>Gossypium</taxon>
    </lineage>
</organism>
<evidence type="ECO:0000313" key="2">
    <source>
        <dbReference type="Proteomes" id="UP000239757"/>
    </source>
</evidence>
<gene>
    <name evidence="1" type="ORF">GOBAR_AA37242</name>
</gene>
<name>A0A2P5VXA3_GOSBA</name>
<sequence>MNELLDLELWRIIGQGNDESGGGYSGGGRGSLVHKSCAKRILYLAVAMVVVEQDMAVVENLSQCRRMNWTMDGWWLRRWVLMTWRDIISNVLWVLLLGGLDEVVLRREPEVPSQSSHIEPDRDDPSPMLLRLMADGEGDEGWRESRCLGAARIIGGRGRDECNPELGYAQLAYSTTKAELDHSRIVEVGHDGLKMERPKGTWRNGCLISMVRPEDDAAPFLFFKVGTSVFLLHEDDIVPTLKSQSSTNTFQK</sequence>
<protein>
    <submittedName>
        <fullName evidence="1">Uncharacterized protein</fullName>
    </submittedName>
</protein>
<proteinExistence type="predicted"/>
<reference evidence="1 2" key="1">
    <citation type="submission" date="2015-01" db="EMBL/GenBank/DDBJ databases">
        <title>Genome of allotetraploid Gossypium barbadense reveals genomic plasticity and fiber elongation in cotton evolution.</title>
        <authorList>
            <person name="Chen X."/>
            <person name="Liu X."/>
            <person name="Zhao B."/>
            <person name="Zheng H."/>
            <person name="Hu Y."/>
            <person name="Lu G."/>
            <person name="Yang C."/>
            <person name="Chen J."/>
            <person name="Shan C."/>
            <person name="Zhang L."/>
            <person name="Zhou Y."/>
            <person name="Wang L."/>
            <person name="Guo W."/>
            <person name="Bai Y."/>
            <person name="Ruan J."/>
            <person name="Shangguan X."/>
            <person name="Mao Y."/>
            <person name="Jiang J."/>
            <person name="Zhu Y."/>
            <person name="Lei J."/>
            <person name="Kang H."/>
            <person name="Chen S."/>
            <person name="He X."/>
            <person name="Wang R."/>
            <person name="Wang Y."/>
            <person name="Chen J."/>
            <person name="Wang L."/>
            <person name="Yu S."/>
            <person name="Wang B."/>
            <person name="Wei J."/>
            <person name="Song S."/>
            <person name="Lu X."/>
            <person name="Gao Z."/>
            <person name="Gu W."/>
            <person name="Deng X."/>
            <person name="Ma D."/>
            <person name="Wang S."/>
            <person name="Liang W."/>
            <person name="Fang L."/>
            <person name="Cai C."/>
            <person name="Zhu X."/>
            <person name="Zhou B."/>
            <person name="Zhang Y."/>
            <person name="Chen Z."/>
            <person name="Xu S."/>
            <person name="Zhu R."/>
            <person name="Wang S."/>
            <person name="Zhang T."/>
            <person name="Zhao G."/>
        </authorList>
    </citation>
    <scope>NUCLEOTIDE SEQUENCE [LARGE SCALE GENOMIC DNA]</scope>
    <source>
        <strain evidence="2">cv. Xinhai21</strain>
        <tissue evidence="1">Leaf</tissue>
    </source>
</reference>
<dbReference type="EMBL" id="KZ670346">
    <property type="protein sequence ID" value="PPR83471.1"/>
    <property type="molecule type" value="Genomic_DNA"/>
</dbReference>
<dbReference type="AlphaFoldDB" id="A0A2P5VXA3"/>